<comment type="caution">
    <text evidence="2">The sequence shown here is derived from an EMBL/GenBank/DDBJ whole genome shotgun (WGS) entry which is preliminary data.</text>
</comment>
<gene>
    <name evidence="2" type="ORF">DLNHIDIE_03498</name>
</gene>
<accession>A0A543PYP9</accession>
<organism evidence="2 3">
    <name type="scientific">Acidithiobacillus thiooxidans ATCC 19377</name>
    <dbReference type="NCBI Taxonomy" id="637390"/>
    <lineage>
        <taxon>Bacteria</taxon>
        <taxon>Pseudomonadati</taxon>
        <taxon>Pseudomonadota</taxon>
        <taxon>Acidithiobacillia</taxon>
        <taxon>Acidithiobacillales</taxon>
        <taxon>Acidithiobacillaceae</taxon>
        <taxon>Acidithiobacillus</taxon>
    </lineage>
</organism>
<dbReference type="Proteomes" id="UP000315403">
    <property type="component" value="Unassembled WGS sequence"/>
</dbReference>
<evidence type="ECO:0000256" key="1">
    <source>
        <dbReference type="SAM" id="MobiDB-lite"/>
    </source>
</evidence>
<evidence type="ECO:0008006" key="4">
    <source>
        <dbReference type="Google" id="ProtNLM"/>
    </source>
</evidence>
<proteinExistence type="predicted"/>
<evidence type="ECO:0000313" key="3">
    <source>
        <dbReference type="Proteomes" id="UP000315403"/>
    </source>
</evidence>
<protein>
    <recommendedName>
        <fullName evidence="4">CopG family transcriptional regulator</fullName>
    </recommendedName>
</protein>
<reference evidence="2 3" key="1">
    <citation type="submission" date="2019-03" db="EMBL/GenBank/DDBJ databases">
        <title>New insights into Acidothiobacillus thiooxidans sulfur metabolism through coupled gene expression, solution geochemistry, microscopy and spectroscopy analyses.</title>
        <authorList>
            <person name="Camacho D."/>
            <person name="Frazao R."/>
            <person name="Fouillen A."/>
            <person name="Nanci A."/>
            <person name="Lang B.F."/>
            <person name="Apte S.C."/>
            <person name="Baron C."/>
            <person name="Warren L.A."/>
        </authorList>
    </citation>
    <scope>NUCLEOTIDE SEQUENCE [LARGE SCALE GENOMIC DNA]</scope>
    <source>
        <strain evidence="2 3">ATCC 19377</strain>
    </source>
</reference>
<feature type="region of interest" description="Disordered" evidence="1">
    <location>
        <begin position="1"/>
        <end position="27"/>
    </location>
</feature>
<evidence type="ECO:0000313" key="2">
    <source>
        <dbReference type="EMBL" id="TQN49180.1"/>
    </source>
</evidence>
<dbReference type="AlphaFoldDB" id="A0A543PYP9"/>
<name>A0A543PYP9_ACITH</name>
<dbReference type="EMBL" id="SZUV01000010">
    <property type="protein sequence ID" value="TQN49180.1"/>
    <property type="molecule type" value="Genomic_DNA"/>
</dbReference>
<sequence>MPQTPAERQAAYRARRPFAGTDNNGERRINTWVNTGTALALGRLASHYGVTRREMLERIVMAEDARVTSGMDDDALEAYMMRSITQ</sequence>
<dbReference type="RefSeq" id="WP_142090228.1">
    <property type="nucleotide sequence ID" value="NZ_SZUV01000010.1"/>
</dbReference>